<dbReference type="EMBL" id="JAAXOX010000012">
    <property type="protein sequence ID" value="NKY24131.1"/>
    <property type="molecule type" value="Genomic_DNA"/>
</dbReference>
<dbReference type="Proteomes" id="UP000581206">
    <property type="component" value="Unassembled WGS sequence"/>
</dbReference>
<evidence type="ECO:0000313" key="3">
    <source>
        <dbReference type="Proteomes" id="UP000581206"/>
    </source>
</evidence>
<keyword evidence="1" id="KW-0812">Transmembrane</keyword>
<keyword evidence="1" id="KW-1133">Transmembrane helix</keyword>
<feature type="transmembrane region" description="Helical" evidence="1">
    <location>
        <begin position="29"/>
        <end position="51"/>
    </location>
</feature>
<reference evidence="2 3" key="1">
    <citation type="submission" date="2020-04" db="EMBL/GenBank/DDBJ databases">
        <title>MicrobeNet Type strains.</title>
        <authorList>
            <person name="Nicholson A.C."/>
        </authorList>
    </citation>
    <scope>NUCLEOTIDE SEQUENCE [LARGE SCALE GENOMIC DNA]</scope>
    <source>
        <strain evidence="2 3">ATCC BAA-788</strain>
    </source>
</reference>
<organism evidence="2 3">
    <name type="scientific">Cellulomonas denverensis</name>
    <dbReference type="NCBI Taxonomy" id="264297"/>
    <lineage>
        <taxon>Bacteria</taxon>
        <taxon>Bacillati</taxon>
        <taxon>Actinomycetota</taxon>
        <taxon>Actinomycetes</taxon>
        <taxon>Micrococcales</taxon>
        <taxon>Cellulomonadaceae</taxon>
        <taxon>Cellulomonas</taxon>
    </lineage>
</organism>
<dbReference type="AlphaFoldDB" id="A0A7X6R0H0"/>
<keyword evidence="3" id="KW-1185">Reference proteome</keyword>
<keyword evidence="1" id="KW-0472">Membrane</keyword>
<sequence>MRAVAVVVGLVAVIRLGGALVDPQARGLVLVAVVLSVLLIGAVMLAVAGRLRRWAAQVARLRPGAVVIPGYTTAETRVEARLLGAPERGWNEMGGTPVVIAALPDRFEVWARGEDRPRWVVLRRPEFAPMAVRGSIGVRRPPSLRLTDGRAQVTLAPAYAALRGTIVGSRADLARALAELGAPQSSMM</sequence>
<name>A0A7X6R0H0_9CELL</name>
<evidence type="ECO:0000256" key="1">
    <source>
        <dbReference type="SAM" id="Phobius"/>
    </source>
</evidence>
<comment type="caution">
    <text evidence="2">The sequence shown here is derived from an EMBL/GenBank/DDBJ whole genome shotgun (WGS) entry which is preliminary data.</text>
</comment>
<gene>
    <name evidence="2" type="ORF">HGA03_15785</name>
</gene>
<protein>
    <submittedName>
        <fullName evidence="2">Uncharacterized protein</fullName>
    </submittedName>
</protein>
<dbReference type="RefSeq" id="WP_168631263.1">
    <property type="nucleotide sequence ID" value="NZ_BONL01000008.1"/>
</dbReference>
<proteinExistence type="predicted"/>
<accession>A0A7X6R0H0</accession>
<evidence type="ECO:0000313" key="2">
    <source>
        <dbReference type="EMBL" id="NKY24131.1"/>
    </source>
</evidence>